<dbReference type="Proteomes" id="UP001479436">
    <property type="component" value="Unassembled WGS sequence"/>
</dbReference>
<feature type="transmembrane region" description="Helical" evidence="7">
    <location>
        <begin position="259"/>
        <end position="277"/>
    </location>
</feature>
<comment type="caution">
    <text evidence="9">The sequence shown here is derived from an EMBL/GenBank/DDBJ whole genome shotgun (WGS) entry which is preliminary data.</text>
</comment>
<evidence type="ECO:0000256" key="2">
    <source>
        <dbReference type="ARBA" id="ARBA00008816"/>
    </source>
</evidence>
<feature type="compositionally biased region" description="Polar residues" evidence="6">
    <location>
        <begin position="313"/>
        <end position="330"/>
    </location>
</feature>
<sequence length="360" mass="42052">MSRSRHHDNQEPLRTSIRQLTFRQYLRRYWSDWVLLICTAALGFGLYVAPPAPNRLFPVYYDIKKNISDDQSTPTDWHTLANPENAYPIKKEIIPMWLSAFLSFIFSFLTFLITQYWKRSWTDFHSALMGLFYSLGGSGLFQVFCKWLIGGFRPHFLEVCKPDLSKISQPGQGYDHIYYDRSVCTGDEREINDSLQSFPSGHSNAAWAGLLFLFFYLNANLKLYSHRRTPYWKLLATTWPILVASLISLTRLLDYTHHWYDIFIGMIIGCAYATLSWRMQYASIFNWRVNHIPLDEYSAELDQESLPYHNRSNETGHNVNSTHYPMTESSSTHDYHSSNPSHNMDANQDFMKPESRVTQA</sequence>
<evidence type="ECO:0000313" key="10">
    <source>
        <dbReference type="Proteomes" id="UP001479436"/>
    </source>
</evidence>
<evidence type="ECO:0000256" key="1">
    <source>
        <dbReference type="ARBA" id="ARBA00004141"/>
    </source>
</evidence>
<dbReference type="SUPFAM" id="SSF48317">
    <property type="entry name" value="Acid phosphatase/Vanadium-dependent haloperoxidase"/>
    <property type="match status" value="1"/>
</dbReference>
<feature type="transmembrane region" description="Helical" evidence="7">
    <location>
        <begin position="29"/>
        <end position="49"/>
    </location>
</feature>
<feature type="transmembrane region" description="Helical" evidence="7">
    <location>
        <begin position="205"/>
        <end position="224"/>
    </location>
</feature>
<evidence type="ECO:0000259" key="8">
    <source>
        <dbReference type="SMART" id="SM00014"/>
    </source>
</evidence>
<evidence type="ECO:0000256" key="7">
    <source>
        <dbReference type="SAM" id="Phobius"/>
    </source>
</evidence>
<feature type="transmembrane region" description="Helical" evidence="7">
    <location>
        <begin position="231"/>
        <end position="253"/>
    </location>
</feature>
<keyword evidence="3 7" id="KW-0812">Transmembrane</keyword>
<dbReference type="Gene3D" id="1.20.144.10">
    <property type="entry name" value="Phosphatidic acid phosphatase type 2/haloperoxidase"/>
    <property type="match status" value="1"/>
</dbReference>
<evidence type="ECO:0000313" key="9">
    <source>
        <dbReference type="EMBL" id="KAK9674821.1"/>
    </source>
</evidence>
<dbReference type="EMBL" id="JASJQH010009976">
    <property type="protein sequence ID" value="KAK9674821.1"/>
    <property type="molecule type" value="Genomic_DNA"/>
</dbReference>
<gene>
    <name evidence="9" type="ORF">K7432_016863</name>
</gene>
<feature type="region of interest" description="Disordered" evidence="6">
    <location>
        <begin position="308"/>
        <end position="360"/>
    </location>
</feature>
<keyword evidence="4 7" id="KW-1133">Transmembrane helix</keyword>
<comment type="similarity">
    <text evidence="2">Belongs to the PA-phosphatase related phosphoesterase family.</text>
</comment>
<dbReference type="Pfam" id="PF01569">
    <property type="entry name" value="PAP2"/>
    <property type="match status" value="1"/>
</dbReference>
<feature type="compositionally biased region" description="Polar residues" evidence="6">
    <location>
        <begin position="337"/>
        <end position="346"/>
    </location>
</feature>
<reference evidence="9 10" key="1">
    <citation type="submission" date="2023-04" db="EMBL/GenBank/DDBJ databases">
        <title>Genome of Basidiobolus ranarum AG-B5.</title>
        <authorList>
            <person name="Stajich J.E."/>
            <person name="Carter-House D."/>
            <person name="Gryganskyi A."/>
        </authorList>
    </citation>
    <scope>NUCLEOTIDE SEQUENCE [LARGE SCALE GENOMIC DNA]</scope>
    <source>
        <strain evidence="9 10">AG-B5</strain>
    </source>
</reference>
<evidence type="ECO:0000256" key="4">
    <source>
        <dbReference type="ARBA" id="ARBA00022989"/>
    </source>
</evidence>
<dbReference type="InterPro" id="IPR043216">
    <property type="entry name" value="PAP-like"/>
</dbReference>
<feature type="transmembrane region" description="Helical" evidence="7">
    <location>
        <begin position="93"/>
        <end position="114"/>
    </location>
</feature>
<name>A0ABR2VMC5_9FUNG</name>
<proteinExistence type="inferred from homology"/>
<protein>
    <recommendedName>
        <fullName evidence="8">Phosphatidic acid phosphatase type 2/haloperoxidase domain-containing protein</fullName>
    </recommendedName>
</protein>
<keyword evidence="5 7" id="KW-0472">Membrane</keyword>
<comment type="subcellular location">
    <subcellularLocation>
        <location evidence="1">Membrane</location>
        <topology evidence="1">Multi-pass membrane protein</topology>
    </subcellularLocation>
</comment>
<feature type="transmembrane region" description="Helical" evidence="7">
    <location>
        <begin position="126"/>
        <end position="149"/>
    </location>
</feature>
<evidence type="ECO:0000256" key="5">
    <source>
        <dbReference type="ARBA" id="ARBA00023136"/>
    </source>
</evidence>
<feature type="domain" description="Phosphatidic acid phosphatase type 2/haloperoxidase" evidence="8">
    <location>
        <begin position="129"/>
        <end position="277"/>
    </location>
</feature>
<dbReference type="PANTHER" id="PTHR10165">
    <property type="entry name" value="LIPID PHOSPHATE PHOSPHATASE"/>
    <property type="match status" value="1"/>
</dbReference>
<feature type="compositionally biased region" description="Basic and acidic residues" evidence="6">
    <location>
        <begin position="351"/>
        <end position="360"/>
    </location>
</feature>
<dbReference type="PANTHER" id="PTHR10165:SF84">
    <property type="entry name" value="PHOSPHATIDIC ACID PHOSPHATASE BETA"/>
    <property type="match status" value="1"/>
</dbReference>
<dbReference type="InterPro" id="IPR000326">
    <property type="entry name" value="PAP2/HPO"/>
</dbReference>
<evidence type="ECO:0000256" key="6">
    <source>
        <dbReference type="SAM" id="MobiDB-lite"/>
    </source>
</evidence>
<dbReference type="CDD" id="cd03390">
    <property type="entry name" value="PAP2_containing_1_like"/>
    <property type="match status" value="1"/>
</dbReference>
<organism evidence="9 10">
    <name type="scientific">Basidiobolus ranarum</name>
    <dbReference type="NCBI Taxonomy" id="34480"/>
    <lineage>
        <taxon>Eukaryota</taxon>
        <taxon>Fungi</taxon>
        <taxon>Fungi incertae sedis</taxon>
        <taxon>Zoopagomycota</taxon>
        <taxon>Entomophthoromycotina</taxon>
        <taxon>Basidiobolomycetes</taxon>
        <taxon>Basidiobolales</taxon>
        <taxon>Basidiobolaceae</taxon>
        <taxon>Basidiobolus</taxon>
    </lineage>
</organism>
<evidence type="ECO:0000256" key="3">
    <source>
        <dbReference type="ARBA" id="ARBA00022692"/>
    </source>
</evidence>
<dbReference type="InterPro" id="IPR036938">
    <property type="entry name" value="PAP2/HPO_sf"/>
</dbReference>
<dbReference type="SMART" id="SM00014">
    <property type="entry name" value="acidPPc"/>
    <property type="match status" value="1"/>
</dbReference>
<accession>A0ABR2VMC5</accession>
<keyword evidence="10" id="KW-1185">Reference proteome</keyword>